<dbReference type="Proteomes" id="UP000004277">
    <property type="component" value="Unassembled WGS sequence"/>
</dbReference>
<proteinExistence type="predicted"/>
<dbReference type="EMBL" id="AKCV02000026">
    <property type="protein sequence ID" value="TMS56552.1"/>
    <property type="molecule type" value="Genomic_DNA"/>
</dbReference>
<evidence type="ECO:0000313" key="1">
    <source>
        <dbReference type="EMBL" id="TMS56552.1"/>
    </source>
</evidence>
<protein>
    <submittedName>
        <fullName evidence="1">Tripartite tricarboxylate transporter substrate binding protein BugE</fullName>
    </submittedName>
</protein>
<organism evidence="1 2">
    <name type="scientific">Imbroritus primus</name>
    <dbReference type="NCBI Taxonomy" id="3058603"/>
    <lineage>
        <taxon>Bacteria</taxon>
        <taxon>Pseudomonadati</taxon>
        <taxon>Pseudomonadota</taxon>
        <taxon>Betaproteobacteria</taxon>
        <taxon>Burkholderiales</taxon>
        <taxon>Burkholderiaceae</taxon>
        <taxon>Imbroritus</taxon>
    </lineage>
</organism>
<name>A0ACD3SK40_9BURK</name>
<comment type="caution">
    <text evidence="1">The sequence shown here is derived from an EMBL/GenBank/DDBJ whole genome shotgun (WGS) entry which is preliminary data.</text>
</comment>
<gene>
    <name evidence="1" type="ORF">MW7_015805</name>
</gene>
<evidence type="ECO:0000313" key="2">
    <source>
        <dbReference type="Proteomes" id="UP000004277"/>
    </source>
</evidence>
<reference evidence="1" key="1">
    <citation type="submission" date="2019-05" db="EMBL/GenBank/DDBJ databases">
        <title>Revised genome assembly of Burkholderiaceae (previously Ralstonia) sp. PBA.</title>
        <authorList>
            <person name="Gan H.M."/>
        </authorList>
    </citation>
    <scope>NUCLEOTIDE SEQUENCE</scope>
    <source>
        <strain evidence="1">PBA</strain>
    </source>
</reference>
<keyword evidence="2" id="KW-1185">Reference proteome</keyword>
<sequence>MTMKKLALAIALAAAATAAQAQSYPTRPIKLIIPFPPGGATDIVGRGVADQMSKVLGQAVVVENRGGGGGSIGADVVAKAPPDGYTIGVSTVSTHAVNPACNPKLPYNPVKDFKPITNMANVANVITVNPNFPAKNYKEFLALLKANPGKYSYATSGTCGFGHMLGEQFKVATKTFMVHIPYRGAGPALNDVLAGQVPIMADNLPASMPHIKAGKLRPIVVAWNKRIDSLPDVPTFAELGLKEPNDPAWYGLVAPAGTPDEIIKVLNEAAVKALHDKGLADRLRQAGAEPSGNSPAEHAAEIKKEYEKMQRLVKVQNIKLEQ</sequence>
<accession>A0ACD3SK40</accession>